<comment type="caution">
    <text evidence="1">The sequence shown here is derived from an EMBL/GenBank/DDBJ whole genome shotgun (WGS) entry which is preliminary data.</text>
</comment>
<dbReference type="InterPro" id="IPR021323">
    <property type="entry name" value="DUF2927"/>
</dbReference>
<protein>
    <recommendedName>
        <fullName evidence="3">DUF2927 family protein</fullName>
    </recommendedName>
</protein>
<accession>A0A2T6BDK2</accession>
<dbReference type="EMBL" id="QBKS01000002">
    <property type="protein sequence ID" value="PTX54149.1"/>
    <property type="molecule type" value="Genomic_DNA"/>
</dbReference>
<dbReference type="OrthoDB" id="3295600at2"/>
<dbReference type="AlphaFoldDB" id="A0A2T6BDK2"/>
<reference evidence="1 2" key="1">
    <citation type="submission" date="2018-04" db="EMBL/GenBank/DDBJ databases">
        <title>Genomic Encyclopedia of Archaeal and Bacterial Type Strains, Phase II (KMG-II): from individual species to whole genera.</title>
        <authorList>
            <person name="Goeker M."/>
        </authorList>
    </citation>
    <scope>NUCLEOTIDE SEQUENCE [LARGE SCALE GENOMIC DNA]</scope>
    <source>
        <strain evidence="1 2">DSM 100977</strain>
    </source>
</reference>
<name>A0A2T6BDK2_9RHOB</name>
<dbReference type="PROSITE" id="PS51257">
    <property type="entry name" value="PROKAR_LIPOPROTEIN"/>
    <property type="match status" value="1"/>
</dbReference>
<keyword evidence="2" id="KW-1185">Reference proteome</keyword>
<dbReference type="Pfam" id="PF11150">
    <property type="entry name" value="DUF2927"/>
    <property type="match status" value="1"/>
</dbReference>
<evidence type="ECO:0000313" key="2">
    <source>
        <dbReference type="Proteomes" id="UP000243978"/>
    </source>
</evidence>
<dbReference type="Proteomes" id="UP000243978">
    <property type="component" value="Unassembled WGS sequence"/>
</dbReference>
<evidence type="ECO:0000313" key="1">
    <source>
        <dbReference type="EMBL" id="PTX54149.1"/>
    </source>
</evidence>
<sequence>MLGRWHHIAGLCAAGMILAACEEPVTSPRPEQRTAPKPAPVVQVEPSERSKELSSYYARVQQQLLTQGLLRTDGGGIDTPFSKRQLVENFIQIGVFNEFTLVDGLYTNARSEGRVQRWEKPVNISMQFGDAVTPEIRKQDRQTVANYARRLGRVTGNRVATTSGRGNFHVAVLTVDEIEAFGPQLMRLIPGLDAGIAAQITSMPRPIYCAVYAFSDADKPDSFHSAVAIIRAEHPDLLRRSCYHEEIAQGLGLSNDSPAARPSIFNDDDEFALLTRHDELLLQILYDKRLPLGATPREARPVIEVLASELLGGES</sequence>
<gene>
    <name evidence="1" type="ORF">C8N43_2956</name>
</gene>
<organism evidence="1 2">
    <name type="scientific">Litoreibacter ponti</name>
    <dbReference type="NCBI Taxonomy" id="1510457"/>
    <lineage>
        <taxon>Bacteria</taxon>
        <taxon>Pseudomonadati</taxon>
        <taxon>Pseudomonadota</taxon>
        <taxon>Alphaproteobacteria</taxon>
        <taxon>Rhodobacterales</taxon>
        <taxon>Roseobacteraceae</taxon>
        <taxon>Litoreibacter</taxon>
    </lineage>
</organism>
<evidence type="ECO:0008006" key="3">
    <source>
        <dbReference type="Google" id="ProtNLM"/>
    </source>
</evidence>
<proteinExistence type="predicted"/>